<keyword evidence="4" id="KW-1185">Reference proteome</keyword>
<reference evidence="3 4" key="1">
    <citation type="submission" date="2019-12" db="EMBL/GenBank/DDBJ databases">
        <title>Nocardia sp. nov. ET3-3 isolated from soil.</title>
        <authorList>
            <person name="Kanchanasin P."/>
            <person name="Tanasupawat S."/>
            <person name="Yuki M."/>
            <person name="Kudo T."/>
        </authorList>
    </citation>
    <scope>NUCLEOTIDE SEQUENCE [LARGE SCALE GENOMIC DNA]</scope>
    <source>
        <strain evidence="3 4">ET3-3</strain>
    </source>
</reference>
<evidence type="ECO:0000256" key="1">
    <source>
        <dbReference type="SAM" id="Coils"/>
    </source>
</evidence>
<feature type="coiled-coil region" evidence="1">
    <location>
        <begin position="141"/>
        <end position="168"/>
    </location>
</feature>
<feature type="region of interest" description="Disordered" evidence="2">
    <location>
        <begin position="273"/>
        <end position="299"/>
    </location>
</feature>
<sequence length="299" mass="32051">MRVGFIKGVGDKFGQTIQDLGDKLAKVEADLSNIADQDTRKGAQIDQKTGTPMQLVITGDPDTQAAKDALAAEQDYNQVYAEAMQTVDGLRLAAAATLEGIATSLAPSDDGNEPHWDQATTMADYLKGLCVIPNAKNKELAAKLPGEIKNLRNEFRDARKELKDAKAAYADKGLKIPKDDPARINHSEAYNDLKSVESQLADVEAGKGEKPFIEILNANIGDLAKVAPSIDALPKGLKFLKEIPVVDIAAASVITAFQSVDDTQKGWSPTTAVVADGGSRGSRPARRSRCRRRRGRVAG</sequence>
<gene>
    <name evidence="3" type="ORF">GPX89_17140</name>
</gene>
<comment type="caution">
    <text evidence="3">The sequence shown here is derived from an EMBL/GenBank/DDBJ whole genome shotgun (WGS) entry which is preliminary data.</text>
</comment>
<dbReference type="EMBL" id="WRPP01000003">
    <property type="protein sequence ID" value="MVU78965.1"/>
    <property type="molecule type" value="Genomic_DNA"/>
</dbReference>
<feature type="compositionally biased region" description="Basic residues" evidence="2">
    <location>
        <begin position="283"/>
        <end position="299"/>
    </location>
</feature>
<dbReference type="Proteomes" id="UP000466794">
    <property type="component" value="Unassembled WGS sequence"/>
</dbReference>
<organism evidence="3 4">
    <name type="scientific">Nocardia terrae</name>
    <dbReference type="NCBI Taxonomy" id="2675851"/>
    <lineage>
        <taxon>Bacteria</taxon>
        <taxon>Bacillati</taxon>
        <taxon>Actinomycetota</taxon>
        <taxon>Actinomycetes</taxon>
        <taxon>Mycobacteriales</taxon>
        <taxon>Nocardiaceae</taxon>
        <taxon>Nocardia</taxon>
    </lineage>
</organism>
<evidence type="ECO:0000313" key="3">
    <source>
        <dbReference type="EMBL" id="MVU78965.1"/>
    </source>
</evidence>
<protein>
    <submittedName>
        <fullName evidence="3">Uncharacterized protein</fullName>
    </submittedName>
</protein>
<keyword evidence="1" id="KW-0175">Coiled coil</keyword>
<accession>A0A7K1UXB3</accession>
<evidence type="ECO:0000313" key="4">
    <source>
        <dbReference type="Proteomes" id="UP000466794"/>
    </source>
</evidence>
<name>A0A7K1UXB3_9NOCA</name>
<dbReference type="RefSeq" id="WP_157388561.1">
    <property type="nucleotide sequence ID" value="NZ_WRPP01000003.1"/>
</dbReference>
<dbReference type="AlphaFoldDB" id="A0A7K1UXB3"/>
<proteinExistence type="predicted"/>
<evidence type="ECO:0000256" key="2">
    <source>
        <dbReference type="SAM" id="MobiDB-lite"/>
    </source>
</evidence>